<dbReference type="OrthoDB" id="9992838at2"/>
<feature type="transmembrane region" description="Helical" evidence="1">
    <location>
        <begin position="6"/>
        <end position="29"/>
    </location>
</feature>
<dbReference type="AlphaFoldDB" id="I4EU98"/>
<sequence length="139" mass="15134">MSVWPAVIGVGGVVLGAIIGGTIALLTGWQSRRWAHQQWLLDRRQDSYTELLTAVQAAMDAGPHADAPERRRLGGDIFRASIRCQIVGSDFVAEAVIPVLGDVPAYIRQADEAARMTTHGPVLQDAMRRGLVRTPKLRP</sequence>
<dbReference type="KEGG" id="mmar:MODMU_1513"/>
<keyword evidence="1" id="KW-0812">Transmembrane</keyword>
<keyword evidence="1" id="KW-0472">Membrane</keyword>
<dbReference type="Proteomes" id="UP000006461">
    <property type="component" value="Chromosome"/>
</dbReference>
<dbReference type="EMBL" id="FO203431">
    <property type="protein sequence ID" value="CCH86961.1"/>
    <property type="molecule type" value="Genomic_DNA"/>
</dbReference>
<organism evidence="2 3">
    <name type="scientific">Modestobacter italicus (strain DSM 44449 / CECT 9708 / BC 501)</name>
    <dbReference type="NCBI Taxonomy" id="2732864"/>
    <lineage>
        <taxon>Bacteria</taxon>
        <taxon>Bacillati</taxon>
        <taxon>Actinomycetota</taxon>
        <taxon>Actinomycetes</taxon>
        <taxon>Geodermatophilales</taxon>
        <taxon>Geodermatophilaceae</taxon>
        <taxon>Modestobacter</taxon>
    </lineage>
</organism>
<keyword evidence="3" id="KW-1185">Reference proteome</keyword>
<evidence type="ECO:0000313" key="2">
    <source>
        <dbReference type="EMBL" id="CCH86961.1"/>
    </source>
</evidence>
<evidence type="ECO:0000256" key="1">
    <source>
        <dbReference type="SAM" id="Phobius"/>
    </source>
</evidence>
<keyword evidence="1" id="KW-1133">Transmembrane helix</keyword>
<gene>
    <name evidence="2" type="ordered locus">MODMU_1513</name>
</gene>
<dbReference type="HOGENOM" id="CLU_1842854_0_0_11"/>
<name>I4EU98_MODI5</name>
<proteinExistence type="predicted"/>
<evidence type="ECO:0000313" key="3">
    <source>
        <dbReference type="Proteomes" id="UP000006461"/>
    </source>
</evidence>
<protein>
    <submittedName>
        <fullName evidence="2">Uncharacterized protein</fullName>
    </submittedName>
</protein>
<reference evidence="2 3" key="1">
    <citation type="journal article" date="2012" name="J. Bacteriol.">
        <title>Genome Sequence of Radiation-Resistant Modestobacter marinus Strain BC501, a Representative Actinobacterium That Thrives on Calcareous Stone Surfaces.</title>
        <authorList>
            <person name="Normand P."/>
            <person name="Gury J."/>
            <person name="Pujic P."/>
            <person name="Chouaia B."/>
            <person name="Crotti E."/>
            <person name="Brusetti L."/>
            <person name="Daffonchio D."/>
            <person name="Vacherie B."/>
            <person name="Barbe V."/>
            <person name="Medigue C."/>
            <person name="Calteau A."/>
            <person name="Ghodhbane-Gtari F."/>
            <person name="Essoussi I."/>
            <person name="Nouioui I."/>
            <person name="Abbassi-Ghozzi I."/>
            <person name="Gtari M."/>
        </authorList>
    </citation>
    <scope>NUCLEOTIDE SEQUENCE [LARGE SCALE GENOMIC DNA]</scope>
    <source>
        <strain evidence="3">BC 501</strain>
    </source>
</reference>
<accession>I4EU98</accession>